<gene>
    <name evidence="1" type="ORF">QWJ38_14135</name>
</gene>
<dbReference type="Pfam" id="PF01904">
    <property type="entry name" value="DUF72"/>
    <property type="match status" value="1"/>
</dbReference>
<dbReference type="EMBL" id="JAUHHC010000003">
    <property type="protein sequence ID" value="MDN3921429.1"/>
    <property type="molecule type" value="Genomic_DNA"/>
</dbReference>
<accession>A0ABT8DSY2</accession>
<name>A0ABT8DSY2_9BURK</name>
<dbReference type="InterPro" id="IPR036520">
    <property type="entry name" value="UPF0759_sf"/>
</dbReference>
<dbReference type="SUPFAM" id="SSF117396">
    <property type="entry name" value="TM1631-like"/>
    <property type="match status" value="1"/>
</dbReference>
<dbReference type="Proteomes" id="UP001228044">
    <property type="component" value="Unassembled WGS sequence"/>
</dbReference>
<keyword evidence="2" id="KW-1185">Reference proteome</keyword>
<dbReference type="RefSeq" id="WP_290359721.1">
    <property type="nucleotide sequence ID" value="NZ_JAUHHC010000003.1"/>
</dbReference>
<protein>
    <submittedName>
        <fullName evidence="1">DUF72 domain-containing protein</fullName>
    </submittedName>
</protein>
<dbReference type="Gene3D" id="3.20.20.410">
    <property type="entry name" value="Protein of unknown function UPF0759"/>
    <property type="match status" value="1"/>
</dbReference>
<reference evidence="1 2" key="1">
    <citation type="submission" date="2023-06" db="EMBL/GenBank/DDBJ databases">
        <title>Pelomonas sp. PFR6 16S ribosomal RNA gene Genome sequencing and assembly.</title>
        <authorList>
            <person name="Woo H."/>
        </authorList>
    </citation>
    <scope>NUCLEOTIDE SEQUENCE [LARGE SCALE GENOMIC DNA]</scope>
    <source>
        <strain evidence="1 2">PFR6</strain>
    </source>
</reference>
<dbReference type="InterPro" id="IPR002763">
    <property type="entry name" value="DUF72"/>
</dbReference>
<evidence type="ECO:0000313" key="1">
    <source>
        <dbReference type="EMBL" id="MDN3921429.1"/>
    </source>
</evidence>
<sequence length="253" mass="27904">MRIGTAGWSLNRDPAALFPGDGHQLQRYARVLNCVEINSSFYRPHQPATYARWAALTPPDFRFAVKLPRTITHEARLGEAGEEALQRFLGETAELGGKLAVILVQLPPSLAFDARAQRPFFERLAARTPAAIVCEPRHASWFDTPAADAALADWRIARAGADPARRPSAAQPGGWLGPAGAGRGALLYWRWHGSPQLYRSPYTRDWLAQRLAELRRWPAAAEHWCIFDNTAQGAALPNALELRALELQALAGD</sequence>
<dbReference type="PANTHER" id="PTHR30348">
    <property type="entry name" value="UNCHARACTERIZED PROTEIN YECE"/>
    <property type="match status" value="1"/>
</dbReference>
<organism evidence="1 2">
    <name type="scientific">Roseateles violae</name>
    <dbReference type="NCBI Taxonomy" id="3058042"/>
    <lineage>
        <taxon>Bacteria</taxon>
        <taxon>Pseudomonadati</taxon>
        <taxon>Pseudomonadota</taxon>
        <taxon>Betaproteobacteria</taxon>
        <taxon>Burkholderiales</taxon>
        <taxon>Sphaerotilaceae</taxon>
        <taxon>Roseateles</taxon>
    </lineage>
</organism>
<evidence type="ECO:0000313" key="2">
    <source>
        <dbReference type="Proteomes" id="UP001228044"/>
    </source>
</evidence>
<comment type="caution">
    <text evidence="1">The sequence shown here is derived from an EMBL/GenBank/DDBJ whole genome shotgun (WGS) entry which is preliminary data.</text>
</comment>
<dbReference type="PANTHER" id="PTHR30348:SF14">
    <property type="entry name" value="BLR8050 PROTEIN"/>
    <property type="match status" value="1"/>
</dbReference>
<proteinExistence type="predicted"/>